<reference evidence="1" key="1">
    <citation type="submission" date="2018-05" db="EMBL/GenBank/DDBJ databases">
        <authorList>
            <person name="Lanie J.A."/>
            <person name="Ng W.-L."/>
            <person name="Kazmierczak K.M."/>
            <person name="Andrzejewski T.M."/>
            <person name="Davidsen T.M."/>
            <person name="Wayne K.J."/>
            <person name="Tettelin H."/>
            <person name="Glass J.I."/>
            <person name="Rusch D."/>
            <person name="Podicherti R."/>
            <person name="Tsui H.-C.T."/>
            <person name="Winkler M.E."/>
        </authorList>
    </citation>
    <scope>NUCLEOTIDE SEQUENCE</scope>
</reference>
<gene>
    <name evidence="1" type="ORF">METZ01_LOCUS126915</name>
</gene>
<feature type="non-terminal residue" evidence="1">
    <location>
        <position position="1"/>
    </location>
</feature>
<protein>
    <submittedName>
        <fullName evidence="1">Uncharacterized protein</fullName>
    </submittedName>
</protein>
<accession>A0A381YBU1</accession>
<dbReference type="EMBL" id="UINC01017772">
    <property type="protein sequence ID" value="SVA74061.1"/>
    <property type="molecule type" value="Genomic_DNA"/>
</dbReference>
<organism evidence="1">
    <name type="scientific">marine metagenome</name>
    <dbReference type="NCBI Taxonomy" id="408172"/>
    <lineage>
        <taxon>unclassified sequences</taxon>
        <taxon>metagenomes</taxon>
        <taxon>ecological metagenomes</taxon>
    </lineage>
</organism>
<name>A0A381YBU1_9ZZZZ</name>
<evidence type="ECO:0000313" key="1">
    <source>
        <dbReference type="EMBL" id="SVA74061.1"/>
    </source>
</evidence>
<sequence length="23" mass="2582">GVKPGMRMPEDLFPVVWPDLGLK</sequence>
<dbReference type="AlphaFoldDB" id="A0A381YBU1"/>
<proteinExistence type="predicted"/>